<evidence type="ECO:0000256" key="1">
    <source>
        <dbReference type="SAM" id="Phobius"/>
    </source>
</evidence>
<dbReference type="GO" id="GO:0043517">
    <property type="term" value="P:positive regulation of DNA damage response, signal transduction by p53 class mediator"/>
    <property type="evidence" value="ECO:0007669"/>
    <property type="project" value="InterPro"/>
</dbReference>
<dbReference type="InterPro" id="IPR004046">
    <property type="entry name" value="GST_C"/>
</dbReference>
<dbReference type="OMA" id="SHWFCHI"/>
<dbReference type="PROSITE" id="PS50405">
    <property type="entry name" value="GST_CTER"/>
    <property type="match status" value="1"/>
</dbReference>
<feature type="transmembrane region" description="Helical" evidence="1">
    <location>
        <begin position="100"/>
        <end position="120"/>
    </location>
</feature>
<feature type="transmembrane region" description="Helical" evidence="1">
    <location>
        <begin position="61"/>
        <end position="80"/>
    </location>
</feature>
<dbReference type="EnsemblMetazoa" id="CapteT94100">
    <property type="protein sequence ID" value="CapteP94100"/>
    <property type="gene ID" value="CapteG94100"/>
</dbReference>
<dbReference type="EMBL" id="KB295394">
    <property type="protein sequence ID" value="ELU13206.1"/>
    <property type="molecule type" value="Genomic_DNA"/>
</dbReference>
<evidence type="ECO:0000313" key="5">
    <source>
        <dbReference type="Proteomes" id="UP000014760"/>
    </source>
</evidence>
<sequence length="127" mass="14771">PSMKCGNGSTVQGLASISKFLARKSSSKTILGLGREDEAFVDQWMEYRLLQELDSYLTGRVYFVGENFTLADFVLFHGLYSIIKNMTFMEKQQFINLSRWFSHVGSPHPLITVFVFNYFFNVCRFRR</sequence>
<accession>R7VA58</accession>
<organism evidence="3">
    <name type="scientific">Capitella teleta</name>
    <name type="common">Polychaete worm</name>
    <dbReference type="NCBI Taxonomy" id="283909"/>
    <lineage>
        <taxon>Eukaryota</taxon>
        <taxon>Metazoa</taxon>
        <taxon>Spiralia</taxon>
        <taxon>Lophotrochozoa</taxon>
        <taxon>Annelida</taxon>
        <taxon>Polychaeta</taxon>
        <taxon>Sedentaria</taxon>
        <taxon>Scolecida</taxon>
        <taxon>Capitellidae</taxon>
        <taxon>Capitella</taxon>
    </lineage>
</organism>
<dbReference type="STRING" id="283909.R7VA58"/>
<keyword evidence="5" id="KW-1185">Reference proteome</keyword>
<dbReference type="GO" id="GO:0005737">
    <property type="term" value="C:cytoplasm"/>
    <property type="evidence" value="ECO:0007669"/>
    <property type="project" value="TreeGrafter"/>
</dbReference>
<dbReference type="InterPro" id="IPR036282">
    <property type="entry name" value="Glutathione-S-Trfase_C_sf"/>
</dbReference>
<keyword evidence="1" id="KW-0472">Membrane</keyword>
<dbReference type="FunCoup" id="R7VA58">
    <property type="interactions" value="1088"/>
</dbReference>
<dbReference type="InterPro" id="IPR042450">
    <property type="entry name" value="EEF1E1"/>
</dbReference>
<dbReference type="AlphaFoldDB" id="R7VA58"/>
<dbReference type="Gene3D" id="1.20.1050.10">
    <property type="match status" value="1"/>
</dbReference>
<evidence type="ECO:0000259" key="2">
    <source>
        <dbReference type="PROSITE" id="PS50405"/>
    </source>
</evidence>
<keyword evidence="1" id="KW-1133">Transmembrane helix</keyword>
<dbReference type="InterPro" id="IPR010987">
    <property type="entry name" value="Glutathione-S-Trfase_C-like"/>
</dbReference>
<dbReference type="Proteomes" id="UP000014760">
    <property type="component" value="Unassembled WGS sequence"/>
</dbReference>
<evidence type="ECO:0000313" key="3">
    <source>
        <dbReference type="EMBL" id="ELU13206.1"/>
    </source>
</evidence>
<evidence type="ECO:0000313" key="4">
    <source>
        <dbReference type="EnsemblMetazoa" id="CapteP94100"/>
    </source>
</evidence>
<dbReference type="OrthoDB" id="19141at2759"/>
<gene>
    <name evidence="3" type="ORF">CAPTEDRAFT_94100</name>
</gene>
<dbReference type="HOGENOM" id="CLU_1975990_0_0_1"/>
<feature type="non-terminal residue" evidence="3">
    <location>
        <position position="1"/>
    </location>
</feature>
<keyword evidence="1" id="KW-0812">Transmembrane</keyword>
<dbReference type="GO" id="GO:0005634">
    <property type="term" value="C:nucleus"/>
    <property type="evidence" value="ECO:0007669"/>
    <property type="project" value="TreeGrafter"/>
</dbReference>
<dbReference type="SUPFAM" id="SSF47616">
    <property type="entry name" value="GST C-terminal domain-like"/>
    <property type="match status" value="1"/>
</dbReference>
<protein>
    <recommendedName>
        <fullName evidence="2">GST C-terminal domain-containing protein</fullName>
    </recommendedName>
</protein>
<name>R7VA58_CAPTE</name>
<reference evidence="4" key="3">
    <citation type="submission" date="2015-06" db="UniProtKB">
        <authorList>
            <consortium name="EnsemblMetazoa"/>
        </authorList>
    </citation>
    <scope>IDENTIFICATION</scope>
</reference>
<dbReference type="PANTHER" id="PTHR44490">
    <property type="entry name" value="EUKARYOTIC TRANSLATION ELONGATION FACTOR 1 EPSILON-1"/>
    <property type="match status" value="1"/>
</dbReference>
<feature type="domain" description="GST C-terminal" evidence="2">
    <location>
        <begin position="1"/>
        <end position="125"/>
    </location>
</feature>
<dbReference type="EMBL" id="AMQN01005200">
    <property type="status" value="NOT_ANNOTATED_CDS"/>
    <property type="molecule type" value="Genomic_DNA"/>
</dbReference>
<reference evidence="3 5" key="2">
    <citation type="journal article" date="2013" name="Nature">
        <title>Insights into bilaterian evolution from three spiralian genomes.</title>
        <authorList>
            <person name="Simakov O."/>
            <person name="Marletaz F."/>
            <person name="Cho S.J."/>
            <person name="Edsinger-Gonzales E."/>
            <person name="Havlak P."/>
            <person name="Hellsten U."/>
            <person name="Kuo D.H."/>
            <person name="Larsson T."/>
            <person name="Lv J."/>
            <person name="Arendt D."/>
            <person name="Savage R."/>
            <person name="Osoegawa K."/>
            <person name="de Jong P."/>
            <person name="Grimwood J."/>
            <person name="Chapman J.A."/>
            <person name="Shapiro H."/>
            <person name="Aerts A."/>
            <person name="Otillar R.P."/>
            <person name="Terry A.Y."/>
            <person name="Boore J.L."/>
            <person name="Grigoriev I.V."/>
            <person name="Lindberg D.R."/>
            <person name="Seaver E.C."/>
            <person name="Weisblat D.A."/>
            <person name="Putnam N.H."/>
            <person name="Rokhsar D.S."/>
        </authorList>
    </citation>
    <scope>NUCLEOTIDE SEQUENCE</scope>
    <source>
        <strain evidence="3 5">I ESC-2004</strain>
    </source>
</reference>
<proteinExistence type="predicted"/>
<dbReference type="PANTHER" id="PTHR44490:SF1">
    <property type="entry name" value="EUKARYOTIC TRANSLATION ELONGATION FACTOR 1 EPSILON-1"/>
    <property type="match status" value="1"/>
</dbReference>
<dbReference type="Pfam" id="PF00043">
    <property type="entry name" value="GST_C"/>
    <property type="match status" value="1"/>
</dbReference>
<reference evidence="5" key="1">
    <citation type="submission" date="2012-12" db="EMBL/GenBank/DDBJ databases">
        <authorList>
            <person name="Hellsten U."/>
            <person name="Grimwood J."/>
            <person name="Chapman J.A."/>
            <person name="Shapiro H."/>
            <person name="Aerts A."/>
            <person name="Otillar R.P."/>
            <person name="Terry A.Y."/>
            <person name="Boore J.L."/>
            <person name="Simakov O."/>
            <person name="Marletaz F."/>
            <person name="Cho S.-J."/>
            <person name="Edsinger-Gonzales E."/>
            <person name="Havlak P."/>
            <person name="Kuo D.-H."/>
            <person name="Larsson T."/>
            <person name="Lv J."/>
            <person name="Arendt D."/>
            <person name="Savage R."/>
            <person name="Osoegawa K."/>
            <person name="de Jong P."/>
            <person name="Lindberg D.R."/>
            <person name="Seaver E.C."/>
            <person name="Weisblat D.A."/>
            <person name="Putnam N.H."/>
            <person name="Grigoriev I.V."/>
            <person name="Rokhsar D.S."/>
        </authorList>
    </citation>
    <scope>NUCLEOTIDE SEQUENCE</scope>
    <source>
        <strain evidence="5">I ESC-2004</strain>
    </source>
</reference>
<dbReference type="GO" id="GO:0017101">
    <property type="term" value="C:aminoacyl-tRNA synthetase multienzyme complex"/>
    <property type="evidence" value="ECO:0007669"/>
    <property type="project" value="InterPro"/>
</dbReference>